<organism evidence="1 2">
    <name type="scientific">Taxus chinensis</name>
    <name type="common">Chinese yew</name>
    <name type="synonym">Taxus wallichiana var. chinensis</name>
    <dbReference type="NCBI Taxonomy" id="29808"/>
    <lineage>
        <taxon>Eukaryota</taxon>
        <taxon>Viridiplantae</taxon>
        <taxon>Streptophyta</taxon>
        <taxon>Embryophyta</taxon>
        <taxon>Tracheophyta</taxon>
        <taxon>Spermatophyta</taxon>
        <taxon>Pinopsida</taxon>
        <taxon>Pinidae</taxon>
        <taxon>Conifers II</taxon>
        <taxon>Cupressales</taxon>
        <taxon>Taxaceae</taxon>
        <taxon>Taxus</taxon>
    </lineage>
</organism>
<reference evidence="1 2" key="1">
    <citation type="journal article" date="2021" name="Nat. Plants">
        <title>The Taxus genome provides insights into paclitaxel biosynthesis.</title>
        <authorList>
            <person name="Xiong X."/>
            <person name="Gou J."/>
            <person name="Liao Q."/>
            <person name="Li Y."/>
            <person name="Zhou Q."/>
            <person name="Bi G."/>
            <person name="Li C."/>
            <person name="Du R."/>
            <person name="Wang X."/>
            <person name="Sun T."/>
            <person name="Guo L."/>
            <person name="Liang H."/>
            <person name="Lu P."/>
            <person name="Wu Y."/>
            <person name="Zhang Z."/>
            <person name="Ro D.K."/>
            <person name="Shang Y."/>
            <person name="Huang S."/>
            <person name="Yan J."/>
        </authorList>
    </citation>
    <scope>NUCLEOTIDE SEQUENCE [LARGE SCALE GENOMIC DNA]</scope>
    <source>
        <strain evidence="1">Ta-2019</strain>
    </source>
</reference>
<evidence type="ECO:0000313" key="2">
    <source>
        <dbReference type="Proteomes" id="UP000824469"/>
    </source>
</evidence>
<dbReference type="EMBL" id="JAHRHJ020000007">
    <property type="protein sequence ID" value="KAH9308818.1"/>
    <property type="molecule type" value="Genomic_DNA"/>
</dbReference>
<protein>
    <submittedName>
        <fullName evidence="1">Uncharacterized protein</fullName>
    </submittedName>
</protein>
<sequence length="71" mass="7907">LIDQIHEAIDHGSLIMGYTRPVSPVVPRVMITIMRSTQMEVHAEGVFMEDSVVVVTMEEEGLSSHMEPISI</sequence>
<proteinExistence type="predicted"/>
<keyword evidence="2" id="KW-1185">Reference proteome</keyword>
<feature type="non-terminal residue" evidence="1">
    <location>
        <position position="71"/>
    </location>
</feature>
<comment type="caution">
    <text evidence="1">The sequence shown here is derived from an EMBL/GenBank/DDBJ whole genome shotgun (WGS) entry which is preliminary data.</text>
</comment>
<feature type="non-terminal residue" evidence="1">
    <location>
        <position position="1"/>
    </location>
</feature>
<accession>A0AA38FUC9</accession>
<dbReference type="AlphaFoldDB" id="A0AA38FUC9"/>
<dbReference type="Proteomes" id="UP000824469">
    <property type="component" value="Unassembled WGS sequence"/>
</dbReference>
<gene>
    <name evidence="1" type="ORF">KI387_036729</name>
</gene>
<name>A0AA38FUC9_TAXCH</name>
<evidence type="ECO:0000313" key="1">
    <source>
        <dbReference type="EMBL" id="KAH9308818.1"/>
    </source>
</evidence>